<dbReference type="InterPro" id="IPR052400">
    <property type="entry name" value="Zn2-C6_fungal_TF"/>
</dbReference>
<evidence type="ECO:0000313" key="2">
    <source>
        <dbReference type="Proteomes" id="UP000235786"/>
    </source>
</evidence>
<protein>
    <submittedName>
        <fullName evidence="1">Uncharacterized protein</fullName>
    </submittedName>
</protein>
<evidence type="ECO:0000313" key="1">
    <source>
        <dbReference type="EMBL" id="PMD45441.1"/>
    </source>
</evidence>
<dbReference type="EMBL" id="KZ613940">
    <property type="protein sequence ID" value="PMD45441.1"/>
    <property type="molecule type" value="Genomic_DNA"/>
</dbReference>
<sequence length="273" mass="30956">MPALALKFDNLFYNLLVLSSTNLLSREPNNREVFQARQNYLVSGIREQRRMVDTMSMDNALPICLAAILILINSFAMVQERVLEPYTSPTEWLQMGKGAGGALRMSCTYILKYGDGANSELLTIAHSAPQFGIDESYFDPSMRAEFNAILNQDIPSRDIWDVETRDAYEKTLSYVGSIQKAIRRGEPVRTQAFPMIVPHKFVDFLAEQRPRALVILAHYFATVSQISGVWWLGGGTDGRETTARREILAIRKVLPEVWQGHMIWPHDMSRPST</sequence>
<organism evidence="1 2">
    <name type="scientific">Hyaloscypha variabilis (strain UAMH 11265 / GT02V1 / F)</name>
    <name type="common">Meliniomyces variabilis</name>
    <dbReference type="NCBI Taxonomy" id="1149755"/>
    <lineage>
        <taxon>Eukaryota</taxon>
        <taxon>Fungi</taxon>
        <taxon>Dikarya</taxon>
        <taxon>Ascomycota</taxon>
        <taxon>Pezizomycotina</taxon>
        <taxon>Leotiomycetes</taxon>
        <taxon>Helotiales</taxon>
        <taxon>Hyaloscyphaceae</taxon>
        <taxon>Hyaloscypha</taxon>
        <taxon>Hyaloscypha variabilis</taxon>
    </lineage>
</organism>
<dbReference type="STRING" id="1149755.A0A2J6S3V6"/>
<name>A0A2J6S3V6_HYAVF</name>
<dbReference type="GO" id="GO:0000981">
    <property type="term" value="F:DNA-binding transcription factor activity, RNA polymerase II-specific"/>
    <property type="evidence" value="ECO:0007669"/>
    <property type="project" value="TreeGrafter"/>
</dbReference>
<dbReference type="AlphaFoldDB" id="A0A2J6S3V6"/>
<accession>A0A2J6S3V6</accession>
<dbReference type="Proteomes" id="UP000235786">
    <property type="component" value="Unassembled WGS sequence"/>
</dbReference>
<gene>
    <name evidence="1" type="ORF">L207DRAFT_562625</name>
</gene>
<proteinExistence type="predicted"/>
<dbReference type="PANTHER" id="PTHR47657:SF14">
    <property type="entry name" value="ZN(2)-C6 FUNGAL-TYPE DOMAIN-CONTAINING PROTEIN"/>
    <property type="match status" value="1"/>
</dbReference>
<dbReference type="OrthoDB" id="3546279at2759"/>
<reference evidence="1 2" key="1">
    <citation type="submission" date="2016-04" db="EMBL/GenBank/DDBJ databases">
        <title>A degradative enzymes factory behind the ericoid mycorrhizal symbiosis.</title>
        <authorList>
            <consortium name="DOE Joint Genome Institute"/>
            <person name="Martino E."/>
            <person name="Morin E."/>
            <person name="Grelet G."/>
            <person name="Kuo A."/>
            <person name="Kohler A."/>
            <person name="Daghino S."/>
            <person name="Barry K."/>
            <person name="Choi C."/>
            <person name="Cichocki N."/>
            <person name="Clum A."/>
            <person name="Copeland A."/>
            <person name="Hainaut M."/>
            <person name="Haridas S."/>
            <person name="Labutti K."/>
            <person name="Lindquist E."/>
            <person name="Lipzen A."/>
            <person name="Khouja H.-R."/>
            <person name="Murat C."/>
            <person name="Ohm R."/>
            <person name="Olson A."/>
            <person name="Spatafora J."/>
            <person name="Veneault-Fourrey C."/>
            <person name="Henrissat B."/>
            <person name="Grigoriev I."/>
            <person name="Martin F."/>
            <person name="Perotto S."/>
        </authorList>
    </citation>
    <scope>NUCLEOTIDE SEQUENCE [LARGE SCALE GENOMIC DNA]</scope>
    <source>
        <strain evidence="1 2">F</strain>
    </source>
</reference>
<dbReference type="PANTHER" id="PTHR47657">
    <property type="entry name" value="STEROL REGULATORY ELEMENT-BINDING PROTEIN ECM22"/>
    <property type="match status" value="1"/>
</dbReference>
<keyword evidence="2" id="KW-1185">Reference proteome</keyword>